<evidence type="ECO:0000313" key="1">
    <source>
        <dbReference type="EMBL" id="JAH50735.1"/>
    </source>
</evidence>
<reference evidence="1" key="2">
    <citation type="journal article" date="2015" name="Fish Shellfish Immunol.">
        <title>Early steps in the European eel (Anguilla anguilla)-Vibrio vulnificus interaction in the gills: Role of the RtxA13 toxin.</title>
        <authorList>
            <person name="Callol A."/>
            <person name="Pajuelo D."/>
            <person name="Ebbesson L."/>
            <person name="Teles M."/>
            <person name="MacKenzie S."/>
            <person name="Amaro C."/>
        </authorList>
    </citation>
    <scope>NUCLEOTIDE SEQUENCE</scope>
</reference>
<reference evidence="1" key="1">
    <citation type="submission" date="2014-11" db="EMBL/GenBank/DDBJ databases">
        <authorList>
            <person name="Amaro Gonzalez C."/>
        </authorList>
    </citation>
    <scope>NUCLEOTIDE SEQUENCE</scope>
</reference>
<accession>A0A0E9TCY1</accession>
<dbReference type="EMBL" id="GBXM01057842">
    <property type="protein sequence ID" value="JAH50735.1"/>
    <property type="molecule type" value="Transcribed_RNA"/>
</dbReference>
<protein>
    <submittedName>
        <fullName evidence="1">Uncharacterized protein</fullName>
    </submittedName>
</protein>
<name>A0A0E9TCY1_ANGAN</name>
<dbReference type="AlphaFoldDB" id="A0A0E9TCY1"/>
<sequence length="39" mass="4347">MWNFTTFICRSVSQPVQNVTTSSGIICHSVLQELCISCL</sequence>
<organism evidence="1">
    <name type="scientific">Anguilla anguilla</name>
    <name type="common">European freshwater eel</name>
    <name type="synonym">Muraena anguilla</name>
    <dbReference type="NCBI Taxonomy" id="7936"/>
    <lineage>
        <taxon>Eukaryota</taxon>
        <taxon>Metazoa</taxon>
        <taxon>Chordata</taxon>
        <taxon>Craniata</taxon>
        <taxon>Vertebrata</taxon>
        <taxon>Euteleostomi</taxon>
        <taxon>Actinopterygii</taxon>
        <taxon>Neopterygii</taxon>
        <taxon>Teleostei</taxon>
        <taxon>Anguilliformes</taxon>
        <taxon>Anguillidae</taxon>
        <taxon>Anguilla</taxon>
    </lineage>
</organism>
<proteinExistence type="predicted"/>